<dbReference type="Proteomes" id="UP000037269">
    <property type="component" value="Unassembled WGS sequence"/>
</dbReference>
<gene>
    <name evidence="1" type="ORF">AF333_05390</name>
</gene>
<reference evidence="1 2" key="1">
    <citation type="submission" date="2015-07" db="EMBL/GenBank/DDBJ databases">
        <title>Fjat-14205 dsm 2895.</title>
        <authorList>
            <person name="Liu B."/>
            <person name="Wang J."/>
            <person name="Zhu Y."/>
            <person name="Liu G."/>
            <person name="Chen Q."/>
            <person name="Chen Z."/>
            <person name="Lan J."/>
            <person name="Che J."/>
            <person name="Ge C."/>
            <person name="Shi H."/>
            <person name="Pan Z."/>
            <person name="Liu X."/>
        </authorList>
    </citation>
    <scope>NUCLEOTIDE SEQUENCE [LARGE SCALE GENOMIC DNA]</scope>
    <source>
        <strain evidence="1 2">DSM 2895</strain>
    </source>
</reference>
<dbReference type="EMBL" id="LGUG01000004">
    <property type="protein sequence ID" value="KON95004.1"/>
    <property type="molecule type" value="Genomic_DNA"/>
</dbReference>
<evidence type="ECO:0000313" key="1">
    <source>
        <dbReference type="EMBL" id="KON95004.1"/>
    </source>
</evidence>
<protein>
    <submittedName>
        <fullName evidence="1">Uncharacterized protein</fullName>
    </submittedName>
</protein>
<dbReference type="STRING" id="47500.AF333_05390"/>
<name>A0A0D1YP01_ANEMI</name>
<proteinExistence type="predicted"/>
<dbReference type="PATRIC" id="fig|47500.8.peg.3"/>
<accession>A0A0D1YP01</accession>
<organism evidence="1 2">
    <name type="scientific">Aneurinibacillus migulanus</name>
    <name type="common">Bacillus migulanus</name>
    <dbReference type="NCBI Taxonomy" id="47500"/>
    <lineage>
        <taxon>Bacteria</taxon>
        <taxon>Bacillati</taxon>
        <taxon>Bacillota</taxon>
        <taxon>Bacilli</taxon>
        <taxon>Bacillales</taxon>
        <taxon>Paenibacillaceae</taxon>
        <taxon>Aneurinibacillus group</taxon>
        <taxon>Aneurinibacillus</taxon>
    </lineage>
</organism>
<keyword evidence="2" id="KW-1185">Reference proteome</keyword>
<dbReference type="AlphaFoldDB" id="A0A0D1YP01"/>
<comment type="caution">
    <text evidence="1">The sequence shown here is derived from an EMBL/GenBank/DDBJ whole genome shotgun (WGS) entry which is preliminary data.</text>
</comment>
<evidence type="ECO:0000313" key="2">
    <source>
        <dbReference type="Proteomes" id="UP000037269"/>
    </source>
</evidence>
<sequence>MLVRRRHAIRNKGDNPVTVAFGDFKTNDFASPFFPRKQVEQDLHISLVILFQKNSPFTGRKIRVKGEFFISLLSPAHLTKLVLNRQKKCYFEFVFDKVLSRFNGQ</sequence>